<sequence>MHIERCISLGRHTCMNGVSMQVHVWLGSRPLPSSMYNRCMWEDPWSFLSTYSAKRHPLGVSCIPWPNLDNPIGFQSLLIHEAAHSSPIRPNMDKDTIGHFSRRFMS</sequence>
<dbReference type="EMBL" id="CM017630">
    <property type="protein sequence ID" value="TYH57889.1"/>
    <property type="molecule type" value="Genomic_DNA"/>
</dbReference>
<keyword evidence="2" id="KW-1185">Reference proteome</keyword>
<organism evidence="1 2">
    <name type="scientific">Gossypium tomentosum</name>
    <name type="common">Hawaiian cotton</name>
    <name type="synonym">Gossypium sandvicense</name>
    <dbReference type="NCBI Taxonomy" id="34277"/>
    <lineage>
        <taxon>Eukaryota</taxon>
        <taxon>Viridiplantae</taxon>
        <taxon>Streptophyta</taxon>
        <taxon>Embryophyta</taxon>
        <taxon>Tracheophyta</taxon>
        <taxon>Spermatophyta</taxon>
        <taxon>Magnoliopsida</taxon>
        <taxon>eudicotyledons</taxon>
        <taxon>Gunneridae</taxon>
        <taxon>Pentapetalae</taxon>
        <taxon>rosids</taxon>
        <taxon>malvids</taxon>
        <taxon>Malvales</taxon>
        <taxon>Malvaceae</taxon>
        <taxon>Malvoideae</taxon>
        <taxon>Gossypium</taxon>
    </lineage>
</organism>
<gene>
    <name evidence="1" type="ORF">ES332_D08G118700v1</name>
</gene>
<name>A0A5D2JTY3_GOSTO</name>
<dbReference type="Proteomes" id="UP000322667">
    <property type="component" value="Chromosome D08"/>
</dbReference>
<dbReference type="AlphaFoldDB" id="A0A5D2JTY3"/>
<evidence type="ECO:0000313" key="2">
    <source>
        <dbReference type="Proteomes" id="UP000322667"/>
    </source>
</evidence>
<accession>A0A5D2JTY3</accession>
<protein>
    <submittedName>
        <fullName evidence="1">Uncharacterized protein</fullName>
    </submittedName>
</protein>
<proteinExistence type="predicted"/>
<evidence type="ECO:0000313" key="1">
    <source>
        <dbReference type="EMBL" id="TYH57889.1"/>
    </source>
</evidence>
<reference evidence="1 2" key="1">
    <citation type="submission" date="2019-07" db="EMBL/GenBank/DDBJ databases">
        <title>WGS assembly of Gossypium tomentosum.</title>
        <authorList>
            <person name="Chen Z.J."/>
            <person name="Sreedasyam A."/>
            <person name="Ando A."/>
            <person name="Song Q."/>
            <person name="De L."/>
            <person name="Hulse-Kemp A."/>
            <person name="Ding M."/>
            <person name="Ye W."/>
            <person name="Kirkbride R."/>
            <person name="Jenkins J."/>
            <person name="Plott C."/>
            <person name="Lovell J."/>
            <person name="Lin Y.-M."/>
            <person name="Vaughn R."/>
            <person name="Liu B."/>
            <person name="Li W."/>
            <person name="Simpson S."/>
            <person name="Scheffler B."/>
            <person name="Saski C."/>
            <person name="Grover C."/>
            <person name="Hu G."/>
            <person name="Conover J."/>
            <person name="Carlson J."/>
            <person name="Shu S."/>
            <person name="Boston L."/>
            <person name="Williams M."/>
            <person name="Peterson D."/>
            <person name="Mcgee K."/>
            <person name="Jones D."/>
            <person name="Wendel J."/>
            <person name="Stelly D."/>
            <person name="Grimwood J."/>
            <person name="Schmutz J."/>
        </authorList>
    </citation>
    <scope>NUCLEOTIDE SEQUENCE [LARGE SCALE GENOMIC DNA]</scope>
    <source>
        <strain evidence="1">7179.01</strain>
    </source>
</reference>